<evidence type="ECO:0000313" key="2">
    <source>
        <dbReference type="Proteomes" id="UP000092461"/>
    </source>
</evidence>
<protein>
    <submittedName>
        <fullName evidence="1">Uncharacterized protein</fullName>
    </submittedName>
</protein>
<proteinExistence type="predicted"/>
<dbReference type="AlphaFoldDB" id="A0A1B0GL29"/>
<organism evidence="1 2">
    <name type="scientific">Lutzomyia longipalpis</name>
    <name type="common">Sand fly</name>
    <dbReference type="NCBI Taxonomy" id="7200"/>
    <lineage>
        <taxon>Eukaryota</taxon>
        <taxon>Metazoa</taxon>
        <taxon>Ecdysozoa</taxon>
        <taxon>Arthropoda</taxon>
        <taxon>Hexapoda</taxon>
        <taxon>Insecta</taxon>
        <taxon>Pterygota</taxon>
        <taxon>Neoptera</taxon>
        <taxon>Endopterygota</taxon>
        <taxon>Diptera</taxon>
        <taxon>Nematocera</taxon>
        <taxon>Psychodoidea</taxon>
        <taxon>Psychodidae</taxon>
        <taxon>Lutzomyia</taxon>
        <taxon>Lutzomyia</taxon>
    </lineage>
</organism>
<dbReference type="VEuPathDB" id="VectorBase:LLOJ009790"/>
<reference evidence="1" key="1">
    <citation type="submission" date="2020-05" db="UniProtKB">
        <authorList>
            <consortium name="EnsemblMetazoa"/>
        </authorList>
    </citation>
    <scope>IDENTIFICATION</scope>
    <source>
        <strain evidence="1">Jacobina</strain>
    </source>
</reference>
<evidence type="ECO:0000313" key="1">
    <source>
        <dbReference type="EnsemblMetazoa" id="LLOJ009790-PA"/>
    </source>
</evidence>
<keyword evidence="2" id="KW-1185">Reference proteome</keyword>
<name>A0A1B0GL29_LUTLO</name>
<dbReference type="EnsemblMetazoa" id="LLOJ009790-RA">
    <property type="protein sequence ID" value="LLOJ009790-PA"/>
    <property type="gene ID" value="LLOJ009790"/>
</dbReference>
<accession>A0A1B0GL29</accession>
<dbReference type="VEuPathDB" id="VectorBase:LLONM1_002480"/>
<dbReference type="EMBL" id="AJWK01034109">
    <property type="status" value="NOT_ANNOTATED_CDS"/>
    <property type="molecule type" value="Genomic_DNA"/>
</dbReference>
<dbReference type="Proteomes" id="UP000092461">
    <property type="component" value="Unassembled WGS sequence"/>
</dbReference>
<sequence length="306" mass="35396">MENVYEDNSDNLYDFLHDIREVLQEPALISQDELRRLLKICDSLIARLPVNDNAYIEMRSTVQEINQECPFKGLPVAHLALRSCHQVGHLQRAERRGFFDLSFNIRCTGKYFGGFLDGWLLLYSSPLGELRPHLTIRVMRAWDCADEDFKWPDRTLSQKEKYSWLLALMGRTSEEAPAVTDEDGIYVEPNEVNTLISREEINRSFNYDTPHTPPRRVMESENFKNKYADIKSRIAAQLLLHSPLSVTKSAIAPAPTQESSSSKWWFRKRKKTNSKNSSTELVNITKNQIKDDPTYDTIDNRNNPLV</sequence>